<protein>
    <submittedName>
        <fullName evidence="2">Uncharacterized protein</fullName>
    </submittedName>
</protein>
<gene>
    <name evidence="2" type="ORF">IW261DRAFT_1575057</name>
</gene>
<reference evidence="2" key="1">
    <citation type="submission" date="2023-06" db="EMBL/GenBank/DDBJ databases">
        <authorList>
            <consortium name="Lawrence Berkeley National Laboratory"/>
            <person name="Ahrendt S."/>
            <person name="Sahu N."/>
            <person name="Indic B."/>
            <person name="Wong-Bajracharya J."/>
            <person name="Merenyi Z."/>
            <person name="Ke H.-M."/>
            <person name="Monk M."/>
            <person name="Kocsube S."/>
            <person name="Drula E."/>
            <person name="Lipzen A."/>
            <person name="Balint B."/>
            <person name="Henrissat B."/>
            <person name="Andreopoulos B."/>
            <person name="Martin F.M."/>
            <person name="Harder C.B."/>
            <person name="Rigling D."/>
            <person name="Ford K.L."/>
            <person name="Foster G.D."/>
            <person name="Pangilinan J."/>
            <person name="Papanicolaou A."/>
            <person name="Barry K."/>
            <person name="LaButti K."/>
            <person name="Viragh M."/>
            <person name="Koriabine M."/>
            <person name="Yan M."/>
            <person name="Riley R."/>
            <person name="Champramary S."/>
            <person name="Plett K.L."/>
            <person name="Tsai I.J."/>
            <person name="Slot J."/>
            <person name="Sipos G."/>
            <person name="Plett J."/>
            <person name="Nagy L.G."/>
            <person name="Grigoriev I.V."/>
        </authorList>
    </citation>
    <scope>NUCLEOTIDE SEQUENCE</scope>
    <source>
        <strain evidence="2">ICMP 16352</strain>
    </source>
</reference>
<evidence type="ECO:0000313" key="2">
    <source>
        <dbReference type="EMBL" id="KAK0465660.1"/>
    </source>
</evidence>
<dbReference type="Proteomes" id="UP001175227">
    <property type="component" value="Unassembled WGS sequence"/>
</dbReference>
<name>A0AA39U2C7_9AGAR</name>
<keyword evidence="1" id="KW-0812">Transmembrane</keyword>
<dbReference type="EMBL" id="JAUEPR010000095">
    <property type="protein sequence ID" value="KAK0465660.1"/>
    <property type="molecule type" value="Genomic_DNA"/>
</dbReference>
<organism evidence="2 3">
    <name type="scientific">Armillaria novae-zelandiae</name>
    <dbReference type="NCBI Taxonomy" id="153914"/>
    <lineage>
        <taxon>Eukaryota</taxon>
        <taxon>Fungi</taxon>
        <taxon>Dikarya</taxon>
        <taxon>Basidiomycota</taxon>
        <taxon>Agaricomycotina</taxon>
        <taxon>Agaricomycetes</taxon>
        <taxon>Agaricomycetidae</taxon>
        <taxon>Agaricales</taxon>
        <taxon>Marasmiineae</taxon>
        <taxon>Physalacriaceae</taxon>
        <taxon>Armillaria</taxon>
    </lineage>
</organism>
<keyword evidence="1" id="KW-0472">Membrane</keyword>
<accession>A0AA39U2C7</accession>
<evidence type="ECO:0000313" key="3">
    <source>
        <dbReference type="Proteomes" id="UP001175227"/>
    </source>
</evidence>
<comment type="caution">
    <text evidence="2">The sequence shown here is derived from an EMBL/GenBank/DDBJ whole genome shotgun (WGS) entry which is preliminary data.</text>
</comment>
<evidence type="ECO:0000256" key="1">
    <source>
        <dbReference type="SAM" id="Phobius"/>
    </source>
</evidence>
<sequence length="240" mass="26706">MSKLVLPFSCVPAEAGCGRKFSTSKGLSLHKNHCKATIQLWTQVTLDKPRKRRKHRHLDDAVNLVGGGEGSLALDNLEMVYAGTSVQATDYQDVDIPEAAAFPFPPTGTLPVPAHPQCVHRLPHQFVDKLPEAEPAVVTATSDEPTPIIPRVRLIVHDAFKTMTNAFHIFRFFPNRPSYDPEALVSPVTIMPWTPRTTSIIHSTGSKSIIGIHRIPNPGFYLIFHIAISFTYFTYVIYHT</sequence>
<keyword evidence="3" id="KW-1185">Reference proteome</keyword>
<dbReference type="AlphaFoldDB" id="A0AA39U2C7"/>
<feature type="transmembrane region" description="Helical" evidence="1">
    <location>
        <begin position="219"/>
        <end position="238"/>
    </location>
</feature>
<proteinExistence type="predicted"/>
<keyword evidence="1" id="KW-1133">Transmembrane helix</keyword>